<dbReference type="SFLD" id="SFLDG01067">
    <property type="entry name" value="SPASM/twitch_domain_containing"/>
    <property type="match status" value="1"/>
</dbReference>
<evidence type="ECO:0000256" key="5">
    <source>
        <dbReference type="ARBA" id="ARBA00023014"/>
    </source>
</evidence>
<comment type="caution">
    <text evidence="7">The sequence shown here is derived from an EMBL/GenBank/DDBJ whole genome shotgun (WGS) entry which is preliminary data.</text>
</comment>
<organism evidence="7 8">
    <name type="scientific">Rhodococcus cerastii</name>
    <dbReference type="NCBI Taxonomy" id="908616"/>
    <lineage>
        <taxon>Bacteria</taxon>
        <taxon>Bacillati</taxon>
        <taxon>Actinomycetota</taxon>
        <taxon>Actinomycetes</taxon>
        <taxon>Mycobacteriales</taxon>
        <taxon>Nocardiaceae</taxon>
        <taxon>Rhodococcus</taxon>
    </lineage>
</organism>
<dbReference type="RefSeq" id="WP_317533217.1">
    <property type="nucleotide sequence ID" value="NZ_JAWLKF010000006.1"/>
</dbReference>
<keyword evidence="8" id="KW-1185">Reference proteome</keyword>
<dbReference type="PROSITE" id="PS51918">
    <property type="entry name" value="RADICAL_SAM"/>
    <property type="match status" value="1"/>
</dbReference>
<evidence type="ECO:0000313" key="8">
    <source>
        <dbReference type="Proteomes" id="UP001186104"/>
    </source>
</evidence>
<dbReference type="Pfam" id="PF04055">
    <property type="entry name" value="Radical_SAM"/>
    <property type="match status" value="1"/>
</dbReference>
<dbReference type="SFLD" id="SFLDS00029">
    <property type="entry name" value="Radical_SAM"/>
    <property type="match status" value="1"/>
</dbReference>
<keyword evidence="5" id="KW-0411">Iron-sulfur</keyword>
<dbReference type="NCBIfam" id="TIGR04085">
    <property type="entry name" value="rSAM_more_4Fe4S"/>
    <property type="match status" value="1"/>
</dbReference>
<dbReference type="EMBL" id="JAWLKF010000006">
    <property type="protein sequence ID" value="MDV6303554.1"/>
    <property type="molecule type" value="Genomic_DNA"/>
</dbReference>
<dbReference type="InterPro" id="IPR023867">
    <property type="entry name" value="Sulphatase_maturase_rSAM"/>
</dbReference>
<dbReference type="InterPro" id="IPR007197">
    <property type="entry name" value="rSAM"/>
</dbReference>
<dbReference type="InterPro" id="IPR023885">
    <property type="entry name" value="4Fe4S-binding_SPASM_dom"/>
</dbReference>
<dbReference type="PANTHER" id="PTHR43273">
    <property type="entry name" value="ANAEROBIC SULFATASE-MATURATING ENZYME HOMOLOG ASLB-RELATED"/>
    <property type="match status" value="1"/>
</dbReference>
<keyword evidence="2" id="KW-0949">S-adenosyl-L-methionine</keyword>
<protein>
    <submittedName>
        <fullName evidence="7">Radical SAM protein</fullName>
    </submittedName>
</protein>
<evidence type="ECO:0000256" key="4">
    <source>
        <dbReference type="ARBA" id="ARBA00023004"/>
    </source>
</evidence>
<keyword evidence="3" id="KW-0479">Metal-binding</keyword>
<evidence type="ECO:0000256" key="2">
    <source>
        <dbReference type="ARBA" id="ARBA00022691"/>
    </source>
</evidence>
<proteinExistence type="predicted"/>
<sequence>MRLSHYTRITDLGDDTSLLLNLPHKRADVLPNGVVALIEAGRLDEQADTSHALLEAGYLTSMSAEDEVTWFQQYVADQVSDTQAANIAVVTTNSCNLACSYCFQADTGMRALPQRYLTEADADSILRSVTSLIGTRGVSHLELFGGEPLLPRLGDVVRKLVLGGAELGLQTHATTNGVFLHQFADLLSPSMLNDLIVSVDGTAEYHDIRRVPLSGAPTFSTIIDNIELALDKGVSVAIRPNIDRRNIDGLPKLIDFLGERGILAHELVAFHHVNVHPDPLSPERGVGDHYMSAIEIDEYLLERGYGDFVSGEHSAVFGSLGSTSSRLTAYLRDVISRPMYDACGAPARNIYFSPEGAIYNCHELVGRPDKAVGMSTKRGIVELPLWDKWRARRVDLLKNCQTCNLALTHGGGCGARLDPDSLDVWGVCAGFPEEFDSKVVALAREDRLDMMSA</sequence>
<dbReference type="SUPFAM" id="SSF102114">
    <property type="entry name" value="Radical SAM enzymes"/>
    <property type="match status" value="1"/>
</dbReference>
<evidence type="ECO:0000313" key="7">
    <source>
        <dbReference type="EMBL" id="MDV6303554.1"/>
    </source>
</evidence>
<feature type="domain" description="Radical SAM core" evidence="6">
    <location>
        <begin position="81"/>
        <end position="312"/>
    </location>
</feature>
<name>A0ABU4D1G5_9NOCA</name>
<evidence type="ECO:0000256" key="3">
    <source>
        <dbReference type="ARBA" id="ARBA00022723"/>
    </source>
</evidence>
<dbReference type="InterPro" id="IPR013785">
    <property type="entry name" value="Aldolase_TIM"/>
</dbReference>
<dbReference type="CDD" id="cd01335">
    <property type="entry name" value="Radical_SAM"/>
    <property type="match status" value="1"/>
</dbReference>
<comment type="cofactor">
    <cofactor evidence="1">
        <name>[4Fe-4S] cluster</name>
        <dbReference type="ChEBI" id="CHEBI:49883"/>
    </cofactor>
</comment>
<dbReference type="Proteomes" id="UP001186104">
    <property type="component" value="Unassembled WGS sequence"/>
</dbReference>
<evidence type="ECO:0000259" key="6">
    <source>
        <dbReference type="PROSITE" id="PS51918"/>
    </source>
</evidence>
<evidence type="ECO:0000256" key="1">
    <source>
        <dbReference type="ARBA" id="ARBA00001966"/>
    </source>
</evidence>
<accession>A0ABU4D1G5</accession>
<gene>
    <name evidence="7" type="ORF">R3P93_13390</name>
</gene>
<keyword evidence="4" id="KW-0408">Iron</keyword>
<reference evidence="7 8" key="1">
    <citation type="submission" date="2023-10" db="EMBL/GenBank/DDBJ databases">
        <title>Development of a sustainable strategy for remediation of hydrocarbon-contaminated territories based on the waste exchange concept.</title>
        <authorList>
            <person name="Krivoruchko A."/>
        </authorList>
    </citation>
    <scope>NUCLEOTIDE SEQUENCE [LARGE SCALE GENOMIC DNA]</scope>
    <source>
        <strain evidence="7 8">IEGM 1327</strain>
    </source>
</reference>
<dbReference type="Gene3D" id="3.20.20.70">
    <property type="entry name" value="Aldolase class I"/>
    <property type="match status" value="1"/>
</dbReference>
<dbReference type="PANTHER" id="PTHR43273:SF8">
    <property type="entry name" value="RADICAL SAM DOMAIN PROTEIN"/>
    <property type="match status" value="1"/>
</dbReference>
<dbReference type="InterPro" id="IPR058240">
    <property type="entry name" value="rSAM_sf"/>
</dbReference>